<dbReference type="InterPro" id="IPR003593">
    <property type="entry name" value="AAA+_ATPase"/>
</dbReference>
<dbReference type="GO" id="GO:0005524">
    <property type="term" value="F:ATP binding"/>
    <property type="evidence" value="ECO:0007669"/>
    <property type="project" value="UniProtKB-KW"/>
</dbReference>
<dbReference type="InterPro" id="IPR027417">
    <property type="entry name" value="P-loop_NTPase"/>
</dbReference>
<gene>
    <name evidence="5" type="ORF">E1163_02200</name>
</gene>
<name>A0ABW9RIK2_9BACT</name>
<accession>A0ABW9RIK2</accession>
<feature type="domain" description="AAA+ ATPase" evidence="4">
    <location>
        <begin position="245"/>
        <end position="377"/>
    </location>
</feature>
<dbReference type="InterPro" id="IPR050221">
    <property type="entry name" value="26S_Proteasome_ATPase"/>
</dbReference>
<reference evidence="5 6" key="1">
    <citation type="submission" date="2019-02" db="EMBL/GenBank/DDBJ databases">
        <authorList>
            <person name="Goldberg S.R."/>
            <person name="Haltli B.A."/>
            <person name="Correa H."/>
            <person name="Russell K.G."/>
        </authorList>
    </citation>
    <scope>NUCLEOTIDE SEQUENCE [LARGE SCALE GENOMIC DNA]</scope>
    <source>
        <strain evidence="5 6">JCM 16186</strain>
    </source>
</reference>
<dbReference type="RefSeq" id="WP_155169017.1">
    <property type="nucleotide sequence ID" value="NZ_BAAAFL010000053.1"/>
</dbReference>
<keyword evidence="2" id="KW-0547">Nucleotide-binding</keyword>
<protein>
    <submittedName>
        <fullName evidence="5">ATP-binding protein</fullName>
    </submittedName>
</protein>
<sequence length="454" mass="52413">MKERPNLLSLNAFVLSRELEWLSNFLDLRIELHKQKKFDAQQLLNMEPPTLDDHVAASPYAQLINGFNMDLPERIVLLLALLPHIRPEMLDVFFTRNDEYGRVFTEFGGIVGNNHNGFMPTGETAIYLLAADNLELRFYLSKLFNKEHFFASQNILYLEHIHKNEPELSGLLTISKEYLSLLTSGEHHRPEYSMDFPAKRISTKLDWDDLVLASETFDSVQEISIWLEHGHHLLTDPEVGRKIKRGYRSLFYGPSGTGKTLTACLLGKTAGLDVYHIDLSMVVSKYIGETEKNLAKIFDHAENRNWILFFDEADALFGKRTQTSSSNDRYANQEVSYLLQRIEDFPGVVILASNYKSNMDPAFMRRFQSLIRFPMPGENLRHQLYKKAFTGNYTLDEEIDLHEISRKYELSGGNIINVLRYCAMMAIHNNEGYVTEDNFYEGIRKELKKTGKTM</sequence>
<dbReference type="SUPFAM" id="SSF52540">
    <property type="entry name" value="P-loop containing nucleoside triphosphate hydrolases"/>
    <property type="match status" value="1"/>
</dbReference>
<evidence type="ECO:0000313" key="5">
    <source>
        <dbReference type="EMBL" id="MTI23755.1"/>
    </source>
</evidence>
<dbReference type="Proteomes" id="UP000798808">
    <property type="component" value="Unassembled WGS sequence"/>
</dbReference>
<dbReference type="InterPro" id="IPR003959">
    <property type="entry name" value="ATPase_AAA_core"/>
</dbReference>
<evidence type="ECO:0000259" key="4">
    <source>
        <dbReference type="SMART" id="SM00382"/>
    </source>
</evidence>
<evidence type="ECO:0000256" key="1">
    <source>
        <dbReference type="ARBA" id="ARBA00006914"/>
    </source>
</evidence>
<dbReference type="Gene3D" id="3.40.50.300">
    <property type="entry name" value="P-loop containing nucleotide triphosphate hydrolases"/>
    <property type="match status" value="1"/>
</dbReference>
<evidence type="ECO:0000256" key="3">
    <source>
        <dbReference type="ARBA" id="ARBA00022840"/>
    </source>
</evidence>
<proteinExistence type="inferred from homology"/>
<comment type="caution">
    <text evidence="5">The sequence shown here is derived from an EMBL/GenBank/DDBJ whole genome shotgun (WGS) entry which is preliminary data.</text>
</comment>
<dbReference type="Pfam" id="PF00004">
    <property type="entry name" value="AAA"/>
    <property type="match status" value="1"/>
</dbReference>
<evidence type="ECO:0000256" key="2">
    <source>
        <dbReference type="ARBA" id="ARBA00022741"/>
    </source>
</evidence>
<keyword evidence="3 5" id="KW-0067">ATP-binding</keyword>
<dbReference type="SMART" id="SM00382">
    <property type="entry name" value="AAA"/>
    <property type="match status" value="1"/>
</dbReference>
<dbReference type="CDD" id="cd19481">
    <property type="entry name" value="RecA-like_protease"/>
    <property type="match status" value="1"/>
</dbReference>
<keyword evidence="6" id="KW-1185">Reference proteome</keyword>
<comment type="similarity">
    <text evidence="1">Belongs to the AAA ATPase family.</text>
</comment>
<dbReference type="Gene3D" id="1.10.8.60">
    <property type="match status" value="1"/>
</dbReference>
<dbReference type="EMBL" id="SMLW01000295">
    <property type="protein sequence ID" value="MTI23755.1"/>
    <property type="molecule type" value="Genomic_DNA"/>
</dbReference>
<dbReference type="PANTHER" id="PTHR23073">
    <property type="entry name" value="26S PROTEASOME REGULATORY SUBUNIT"/>
    <property type="match status" value="1"/>
</dbReference>
<evidence type="ECO:0000313" key="6">
    <source>
        <dbReference type="Proteomes" id="UP000798808"/>
    </source>
</evidence>
<organism evidence="5 6">
    <name type="scientific">Fulvivirga kasyanovii</name>
    <dbReference type="NCBI Taxonomy" id="396812"/>
    <lineage>
        <taxon>Bacteria</taxon>
        <taxon>Pseudomonadati</taxon>
        <taxon>Bacteroidota</taxon>
        <taxon>Cytophagia</taxon>
        <taxon>Cytophagales</taxon>
        <taxon>Fulvivirgaceae</taxon>
        <taxon>Fulvivirga</taxon>
    </lineage>
</organism>